<keyword evidence="2" id="KW-1185">Reference proteome</keyword>
<gene>
    <name evidence="1" type="ORF">EYC80_007247</name>
</gene>
<name>A0A5N6K0L6_MONLA</name>
<dbReference type="AlphaFoldDB" id="A0A5N6K0L6"/>
<organism evidence="1 2">
    <name type="scientific">Monilinia laxa</name>
    <name type="common">Brown rot fungus</name>
    <name type="synonym">Sclerotinia laxa</name>
    <dbReference type="NCBI Taxonomy" id="61186"/>
    <lineage>
        <taxon>Eukaryota</taxon>
        <taxon>Fungi</taxon>
        <taxon>Dikarya</taxon>
        <taxon>Ascomycota</taxon>
        <taxon>Pezizomycotina</taxon>
        <taxon>Leotiomycetes</taxon>
        <taxon>Helotiales</taxon>
        <taxon>Sclerotiniaceae</taxon>
        <taxon>Monilinia</taxon>
    </lineage>
</organism>
<protein>
    <submittedName>
        <fullName evidence="1">Uncharacterized protein</fullName>
    </submittedName>
</protein>
<reference evidence="1 2" key="1">
    <citation type="submission" date="2019-06" db="EMBL/GenBank/DDBJ databases">
        <title>Genome Sequence of the Brown Rot Fungal Pathogen Monilinia laxa.</title>
        <authorList>
            <person name="De Miccolis Angelini R.M."/>
            <person name="Landi L."/>
            <person name="Abate D."/>
            <person name="Pollastro S."/>
            <person name="Romanazzi G."/>
            <person name="Faretra F."/>
        </authorList>
    </citation>
    <scope>NUCLEOTIDE SEQUENCE [LARGE SCALE GENOMIC DNA]</scope>
    <source>
        <strain evidence="1 2">Mlax316</strain>
    </source>
</reference>
<proteinExistence type="predicted"/>
<comment type="caution">
    <text evidence="1">The sequence shown here is derived from an EMBL/GenBank/DDBJ whole genome shotgun (WGS) entry which is preliminary data.</text>
</comment>
<dbReference type="EMBL" id="VIGI01000010">
    <property type="protein sequence ID" value="KAB8295346.1"/>
    <property type="molecule type" value="Genomic_DNA"/>
</dbReference>
<accession>A0A5N6K0L6</accession>
<evidence type="ECO:0000313" key="2">
    <source>
        <dbReference type="Proteomes" id="UP000326757"/>
    </source>
</evidence>
<dbReference type="Proteomes" id="UP000326757">
    <property type="component" value="Unassembled WGS sequence"/>
</dbReference>
<sequence length="197" mass="22435">MAHVRWSAGRESTLTDVNCGAILKGLGCVSEARLRQIGGFSAFAVYLEGIVTDLCLTYLLRRQIFELTQKVSILNSRPRNIGKTRLNNPVEALGNDSDCPNEQRRTENKKMNVMLSSRTNEVSLRNQIMKKKKKKKKKPPLQIPIGLYETYACRIPQRKTETLNHISERNLYARVVTSRNRQNLPAIAHKRGLMEIS</sequence>
<evidence type="ECO:0000313" key="1">
    <source>
        <dbReference type="EMBL" id="KAB8295346.1"/>
    </source>
</evidence>